<comment type="caution">
    <text evidence="1">The sequence shown here is derived from an EMBL/GenBank/DDBJ whole genome shotgun (WGS) entry which is preliminary data.</text>
</comment>
<name>A0ABD0M651_9CAEN</name>
<proteinExistence type="predicted"/>
<sequence>MFPLGSTSIATNYRQRRRSLASPRRLIKLKKRHFSYRLLAHDMNPVAAVRQLPKTRSFMHNPRQPLNRLYIGVPQPKCRISSSDSEPARRTLV</sequence>
<dbReference type="AlphaFoldDB" id="A0ABD0M651"/>
<reference evidence="1 2" key="1">
    <citation type="journal article" date="2023" name="Sci. Data">
        <title>Genome assembly of the Korean intertidal mud-creeper Batillaria attramentaria.</title>
        <authorList>
            <person name="Patra A.K."/>
            <person name="Ho P.T."/>
            <person name="Jun S."/>
            <person name="Lee S.J."/>
            <person name="Kim Y."/>
            <person name="Won Y.J."/>
        </authorList>
    </citation>
    <scope>NUCLEOTIDE SEQUENCE [LARGE SCALE GENOMIC DNA]</scope>
    <source>
        <strain evidence="1">Wonlab-2016</strain>
    </source>
</reference>
<keyword evidence="2" id="KW-1185">Reference proteome</keyword>
<accession>A0ABD0M651</accession>
<organism evidence="1 2">
    <name type="scientific">Batillaria attramentaria</name>
    <dbReference type="NCBI Taxonomy" id="370345"/>
    <lineage>
        <taxon>Eukaryota</taxon>
        <taxon>Metazoa</taxon>
        <taxon>Spiralia</taxon>
        <taxon>Lophotrochozoa</taxon>
        <taxon>Mollusca</taxon>
        <taxon>Gastropoda</taxon>
        <taxon>Caenogastropoda</taxon>
        <taxon>Sorbeoconcha</taxon>
        <taxon>Cerithioidea</taxon>
        <taxon>Batillariidae</taxon>
        <taxon>Batillaria</taxon>
    </lineage>
</organism>
<gene>
    <name evidence="1" type="ORF">BaRGS_00002232</name>
</gene>
<evidence type="ECO:0000313" key="1">
    <source>
        <dbReference type="EMBL" id="KAK7506757.1"/>
    </source>
</evidence>
<dbReference type="EMBL" id="JACVVK020000006">
    <property type="protein sequence ID" value="KAK7506757.1"/>
    <property type="molecule type" value="Genomic_DNA"/>
</dbReference>
<dbReference type="Proteomes" id="UP001519460">
    <property type="component" value="Unassembled WGS sequence"/>
</dbReference>
<protein>
    <submittedName>
        <fullName evidence="1">Uncharacterized protein</fullName>
    </submittedName>
</protein>
<evidence type="ECO:0000313" key="2">
    <source>
        <dbReference type="Proteomes" id="UP001519460"/>
    </source>
</evidence>